<dbReference type="Proteomes" id="UP001408356">
    <property type="component" value="Unassembled WGS sequence"/>
</dbReference>
<evidence type="ECO:0000313" key="1">
    <source>
        <dbReference type="EMBL" id="KAK9414179.1"/>
    </source>
</evidence>
<keyword evidence="2" id="KW-1185">Reference proteome</keyword>
<sequence length="181" mass="20399">MAILLFCTAEEAKPLIPTIMSVEQAADTWFFALAESREGPGEDGNFKNKLEEGATVETDFIGASEQDCRTWAQEQMEHLNTIDGDLIAIADKRTASDHTISLQFFNGNSDDLEFDGYGKLPTENNKWYSFRVKYKDSFNIFAAFTEGAIDVVYPTYFGRQDELTDEDGIFNVEKAEDLCIE</sequence>
<proteinExistence type="predicted"/>
<gene>
    <name evidence="1" type="ORF">SUNI508_02278</name>
</gene>
<protein>
    <submittedName>
        <fullName evidence="1">Uncharacterized protein</fullName>
    </submittedName>
</protein>
<accession>A0ABR2UIJ1</accession>
<evidence type="ECO:0000313" key="2">
    <source>
        <dbReference type="Proteomes" id="UP001408356"/>
    </source>
</evidence>
<name>A0ABR2UIJ1_9PEZI</name>
<reference evidence="1 2" key="1">
    <citation type="journal article" date="2024" name="J. Plant Pathol.">
        <title>Sequence and assembly of the genome of Seiridium unicorne, isolate CBS 538.82, causal agent of cypress canker disease.</title>
        <authorList>
            <person name="Scali E."/>
            <person name="Rocca G.D."/>
            <person name="Danti R."/>
            <person name="Garbelotto M."/>
            <person name="Barberini S."/>
            <person name="Baroncelli R."/>
            <person name="Emiliani G."/>
        </authorList>
    </citation>
    <scope>NUCLEOTIDE SEQUENCE [LARGE SCALE GENOMIC DNA]</scope>
    <source>
        <strain evidence="1 2">BM-138-508</strain>
    </source>
</reference>
<dbReference type="EMBL" id="JARVKF010000429">
    <property type="protein sequence ID" value="KAK9414179.1"/>
    <property type="molecule type" value="Genomic_DNA"/>
</dbReference>
<organism evidence="1 2">
    <name type="scientific">Seiridium unicorne</name>
    <dbReference type="NCBI Taxonomy" id="138068"/>
    <lineage>
        <taxon>Eukaryota</taxon>
        <taxon>Fungi</taxon>
        <taxon>Dikarya</taxon>
        <taxon>Ascomycota</taxon>
        <taxon>Pezizomycotina</taxon>
        <taxon>Sordariomycetes</taxon>
        <taxon>Xylariomycetidae</taxon>
        <taxon>Amphisphaeriales</taxon>
        <taxon>Sporocadaceae</taxon>
        <taxon>Seiridium</taxon>
    </lineage>
</organism>
<comment type="caution">
    <text evidence="1">The sequence shown here is derived from an EMBL/GenBank/DDBJ whole genome shotgun (WGS) entry which is preliminary data.</text>
</comment>